<keyword evidence="4" id="KW-0238">DNA-binding</keyword>
<dbReference type="InterPro" id="IPR036864">
    <property type="entry name" value="Zn2-C6_fun-type_DNA-bd_sf"/>
</dbReference>
<feature type="compositionally biased region" description="Polar residues" evidence="7">
    <location>
        <begin position="136"/>
        <end position="146"/>
    </location>
</feature>
<gene>
    <name evidence="9" type="ORF">CSOJ01_02251</name>
</gene>
<keyword evidence="2" id="KW-0479">Metal-binding</keyword>
<reference evidence="9 10" key="1">
    <citation type="journal article" date="2020" name="Phytopathology">
        <title>Genome Sequence Resources of Colletotrichum truncatum, C. plurivorum, C. musicola, and C. sojae: Four Species Pathogenic to Soybean (Glycine max).</title>
        <authorList>
            <person name="Rogerio F."/>
            <person name="Boufleur T.R."/>
            <person name="Ciampi-Guillardi M."/>
            <person name="Sukno S.A."/>
            <person name="Thon M.R."/>
            <person name="Massola Junior N.S."/>
            <person name="Baroncelli R."/>
        </authorList>
    </citation>
    <scope>NUCLEOTIDE SEQUENCE [LARGE SCALE GENOMIC DNA]</scope>
    <source>
        <strain evidence="9 10">LFN0009</strain>
    </source>
</reference>
<keyword evidence="3" id="KW-0805">Transcription regulation</keyword>
<dbReference type="SMART" id="SM00906">
    <property type="entry name" value="Fungal_trans"/>
    <property type="match status" value="1"/>
</dbReference>
<dbReference type="PROSITE" id="PS50048">
    <property type="entry name" value="ZN2_CY6_FUNGAL_2"/>
    <property type="match status" value="1"/>
</dbReference>
<proteinExistence type="predicted"/>
<evidence type="ECO:0000256" key="1">
    <source>
        <dbReference type="ARBA" id="ARBA00004123"/>
    </source>
</evidence>
<evidence type="ECO:0000256" key="6">
    <source>
        <dbReference type="ARBA" id="ARBA00023242"/>
    </source>
</evidence>
<feature type="region of interest" description="Disordered" evidence="7">
    <location>
        <begin position="72"/>
        <end position="146"/>
    </location>
</feature>
<dbReference type="SUPFAM" id="SSF57701">
    <property type="entry name" value="Zn2/Cys6 DNA-binding domain"/>
    <property type="match status" value="1"/>
</dbReference>
<dbReference type="CDD" id="cd00067">
    <property type="entry name" value="GAL4"/>
    <property type="match status" value="1"/>
</dbReference>
<evidence type="ECO:0000256" key="7">
    <source>
        <dbReference type="SAM" id="MobiDB-lite"/>
    </source>
</evidence>
<dbReference type="Proteomes" id="UP000652219">
    <property type="component" value="Unassembled WGS sequence"/>
</dbReference>
<feature type="domain" description="Zn(2)-C6 fungal-type" evidence="8">
    <location>
        <begin position="17"/>
        <end position="46"/>
    </location>
</feature>
<dbReference type="InterPro" id="IPR007219">
    <property type="entry name" value="XnlR_reg_dom"/>
</dbReference>
<dbReference type="GO" id="GO:0006351">
    <property type="term" value="P:DNA-templated transcription"/>
    <property type="evidence" value="ECO:0007669"/>
    <property type="project" value="InterPro"/>
</dbReference>
<evidence type="ECO:0000256" key="2">
    <source>
        <dbReference type="ARBA" id="ARBA00022723"/>
    </source>
</evidence>
<evidence type="ECO:0000256" key="5">
    <source>
        <dbReference type="ARBA" id="ARBA00023163"/>
    </source>
</evidence>
<dbReference type="GO" id="GO:0005634">
    <property type="term" value="C:nucleus"/>
    <property type="evidence" value="ECO:0007669"/>
    <property type="project" value="UniProtKB-SubCell"/>
</dbReference>
<evidence type="ECO:0000313" key="9">
    <source>
        <dbReference type="EMBL" id="KAF6817814.1"/>
    </source>
</evidence>
<dbReference type="PROSITE" id="PS00463">
    <property type="entry name" value="ZN2_CY6_FUNGAL_1"/>
    <property type="match status" value="1"/>
</dbReference>
<dbReference type="Pfam" id="PF00172">
    <property type="entry name" value="Zn_clus"/>
    <property type="match status" value="1"/>
</dbReference>
<keyword evidence="5" id="KW-0804">Transcription</keyword>
<dbReference type="AlphaFoldDB" id="A0A8H6JR54"/>
<accession>A0A8H6JR54</accession>
<dbReference type="PANTHER" id="PTHR47540">
    <property type="entry name" value="THIAMINE REPRESSIBLE GENES REGULATORY PROTEIN THI5"/>
    <property type="match status" value="1"/>
</dbReference>
<protein>
    <submittedName>
        <fullName evidence="9">C6 transcription factor</fullName>
    </submittedName>
</protein>
<sequence length="720" mass="80757">MEPGAGRNKVTKRSSNACVRCRRQKIKCSGSQPCDACGKRKQSCIFDERDQRIVVTRGYIIDLQQRIERWERSKSTNEPSRESIEAANLADKVESGAESDGNLPPTDGPDRSHPTQGADKEAMGSRPKQPMDPVASTLTNPLSTGQSEFMTAPTGRIFYLGTSSNWSFTRRVLNITHQYVHKTPLPTSALIFDGAAYSLDWDGYRVGDGPEMPALPTQDYAIYLVNAVKFHCGQMFHLFDEETFMKSLYHFYADPNPRADPTDLWFIHFLLVLAFGKAFTTKASRGKKPPGSDFYVKAMQLLPDLSVLLRQATLSTEILCCVALYMQCADFRHCSHNFIGQAIRMAMGEGMHTDMPAQQLGEAHVERCRRIWWTVHILDREITSLFGLPPSIHDDYVLCRLPTYSGSSQRTAALRMRIKLSEVIGSINRKVYGRDGRLNNKFMLGTKEVLARMAEVADELQNSFALPLERDTSCISRTSAHLHLLHHQCIVLATRPLLFCFLKIRFESESKCAELLGSSQTVRNLMQMCIESSQQMVSILECLQSQGLLESFLPFDLEAIFVSAGCLILGPAIDPQTFENQSFALEKAYGVFDEMIAAGNVVANFQKTELQQLESMLQQLSHTLPQQQPQLVSKDPTIDLMCQPQQQQIPDNTSPNDTVISSMATDLSQHESYGSSIPGNLEDMAFDSGLTMTQLLDMANSIEHEDTEWMSQTIVEHSIW</sequence>
<comment type="subcellular location">
    <subcellularLocation>
        <location evidence="1">Nucleus</location>
    </subcellularLocation>
</comment>
<name>A0A8H6JR54_9PEZI</name>
<evidence type="ECO:0000256" key="3">
    <source>
        <dbReference type="ARBA" id="ARBA00023015"/>
    </source>
</evidence>
<dbReference type="EMBL" id="WIGN01000019">
    <property type="protein sequence ID" value="KAF6817814.1"/>
    <property type="molecule type" value="Genomic_DNA"/>
</dbReference>
<dbReference type="Pfam" id="PF04082">
    <property type="entry name" value="Fungal_trans"/>
    <property type="match status" value="1"/>
</dbReference>
<feature type="compositionally biased region" description="Basic and acidic residues" evidence="7">
    <location>
        <begin position="72"/>
        <end position="84"/>
    </location>
</feature>
<dbReference type="SMART" id="SM00066">
    <property type="entry name" value="GAL4"/>
    <property type="match status" value="1"/>
</dbReference>
<evidence type="ECO:0000256" key="4">
    <source>
        <dbReference type="ARBA" id="ARBA00023125"/>
    </source>
</evidence>
<dbReference type="PANTHER" id="PTHR47540:SF6">
    <property type="entry name" value="ZN(II)2CYS6 TRANSCRIPTION FACTOR (EUROFUNG)"/>
    <property type="match status" value="1"/>
</dbReference>
<dbReference type="InterPro" id="IPR001138">
    <property type="entry name" value="Zn2Cys6_DnaBD"/>
</dbReference>
<dbReference type="GO" id="GO:0008270">
    <property type="term" value="F:zinc ion binding"/>
    <property type="evidence" value="ECO:0007669"/>
    <property type="project" value="InterPro"/>
</dbReference>
<dbReference type="GO" id="GO:0000981">
    <property type="term" value="F:DNA-binding transcription factor activity, RNA polymerase II-specific"/>
    <property type="evidence" value="ECO:0007669"/>
    <property type="project" value="InterPro"/>
</dbReference>
<dbReference type="GO" id="GO:0043565">
    <property type="term" value="F:sequence-specific DNA binding"/>
    <property type="evidence" value="ECO:0007669"/>
    <property type="project" value="TreeGrafter"/>
</dbReference>
<feature type="compositionally biased region" description="Basic and acidic residues" evidence="7">
    <location>
        <begin position="108"/>
        <end position="123"/>
    </location>
</feature>
<organism evidence="9 10">
    <name type="scientific">Colletotrichum sojae</name>
    <dbReference type="NCBI Taxonomy" id="2175907"/>
    <lineage>
        <taxon>Eukaryota</taxon>
        <taxon>Fungi</taxon>
        <taxon>Dikarya</taxon>
        <taxon>Ascomycota</taxon>
        <taxon>Pezizomycotina</taxon>
        <taxon>Sordariomycetes</taxon>
        <taxon>Hypocreomycetidae</taxon>
        <taxon>Glomerellales</taxon>
        <taxon>Glomerellaceae</taxon>
        <taxon>Colletotrichum</taxon>
        <taxon>Colletotrichum orchidearum species complex</taxon>
    </lineage>
</organism>
<dbReference type="InterPro" id="IPR051711">
    <property type="entry name" value="Stress_Response_Reg"/>
</dbReference>
<keyword evidence="6" id="KW-0539">Nucleus</keyword>
<dbReference type="Gene3D" id="4.10.240.10">
    <property type="entry name" value="Zn(2)-C6 fungal-type DNA-binding domain"/>
    <property type="match status" value="1"/>
</dbReference>
<comment type="caution">
    <text evidence="9">The sequence shown here is derived from an EMBL/GenBank/DDBJ whole genome shotgun (WGS) entry which is preliminary data.</text>
</comment>
<evidence type="ECO:0000259" key="8">
    <source>
        <dbReference type="PROSITE" id="PS50048"/>
    </source>
</evidence>
<dbReference type="GO" id="GO:0045944">
    <property type="term" value="P:positive regulation of transcription by RNA polymerase II"/>
    <property type="evidence" value="ECO:0007669"/>
    <property type="project" value="TreeGrafter"/>
</dbReference>
<dbReference type="CDD" id="cd12148">
    <property type="entry name" value="fungal_TF_MHR"/>
    <property type="match status" value="1"/>
</dbReference>
<keyword evidence="10" id="KW-1185">Reference proteome</keyword>
<evidence type="ECO:0000313" key="10">
    <source>
        <dbReference type="Proteomes" id="UP000652219"/>
    </source>
</evidence>